<reference evidence="1 2" key="1">
    <citation type="submission" date="2021-06" db="EMBL/GenBank/DDBJ databases">
        <title>Bradyrhizobium sp. S2-11-4 Genome sequencing.</title>
        <authorList>
            <person name="Jin L."/>
        </authorList>
    </citation>
    <scope>NUCLEOTIDE SEQUENCE [LARGE SCALE GENOMIC DNA]</scope>
    <source>
        <strain evidence="1 2">S2-11-4</strain>
    </source>
</reference>
<protein>
    <submittedName>
        <fullName evidence="1">Uncharacterized protein</fullName>
    </submittedName>
</protein>
<dbReference type="Proteomes" id="UP000676951">
    <property type="component" value="Chromosome"/>
</dbReference>
<sequence length="48" mass="5276">MSWINRTDYEMYCKGVVSGGGRIIACLAKESDRIAPACKKVRAAAEKK</sequence>
<organism evidence="1 2">
    <name type="scientific">Bradyrhizobium sediminis</name>
    <dbReference type="NCBI Taxonomy" id="2840469"/>
    <lineage>
        <taxon>Bacteria</taxon>
        <taxon>Pseudomonadati</taxon>
        <taxon>Pseudomonadota</taxon>
        <taxon>Alphaproteobacteria</taxon>
        <taxon>Hyphomicrobiales</taxon>
        <taxon>Nitrobacteraceae</taxon>
        <taxon>Bradyrhizobium</taxon>
    </lineage>
</organism>
<evidence type="ECO:0000313" key="1">
    <source>
        <dbReference type="EMBL" id="QWG26161.1"/>
    </source>
</evidence>
<proteinExistence type="predicted"/>
<keyword evidence="2" id="KW-1185">Reference proteome</keyword>
<accession>A0A975S0G4</accession>
<dbReference type="AlphaFoldDB" id="A0A975S0G4"/>
<gene>
    <name evidence="1" type="ORF">KMZ93_25115</name>
</gene>
<dbReference type="RefSeq" id="WP_215606877.1">
    <property type="nucleotide sequence ID" value="NZ_CP076136.1"/>
</dbReference>
<evidence type="ECO:0000313" key="2">
    <source>
        <dbReference type="Proteomes" id="UP000676951"/>
    </source>
</evidence>
<dbReference type="EMBL" id="CP076136">
    <property type="protein sequence ID" value="QWG26161.1"/>
    <property type="molecule type" value="Genomic_DNA"/>
</dbReference>
<name>A0A975S0G4_9BRAD</name>